<dbReference type="GO" id="GO:0008270">
    <property type="term" value="F:zinc ion binding"/>
    <property type="evidence" value="ECO:0007669"/>
    <property type="project" value="UniProtKB-KW"/>
</dbReference>
<dbReference type="SUPFAM" id="SSF57850">
    <property type="entry name" value="RING/U-box"/>
    <property type="match status" value="2"/>
</dbReference>
<evidence type="ECO:0000256" key="5">
    <source>
        <dbReference type="SAM" id="Coils"/>
    </source>
</evidence>
<evidence type="ECO:0000256" key="4">
    <source>
        <dbReference type="PROSITE-ProRule" id="PRU00502"/>
    </source>
</evidence>
<dbReference type="OrthoDB" id="273556at2759"/>
<evidence type="ECO:0000256" key="1">
    <source>
        <dbReference type="ARBA" id="ARBA00022723"/>
    </source>
</evidence>
<dbReference type="InterPro" id="IPR011422">
    <property type="entry name" value="BRAP2/ETP1_RRM"/>
</dbReference>
<dbReference type="Pfam" id="PF02148">
    <property type="entry name" value="zf-UBP"/>
    <property type="match status" value="1"/>
</dbReference>
<evidence type="ECO:0000259" key="7">
    <source>
        <dbReference type="PROSITE" id="PS50089"/>
    </source>
</evidence>
<dbReference type="InterPro" id="IPR013083">
    <property type="entry name" value="Znf_RING/FYVE/PHD"/>
</dbReference>
<accession>A0A5E4MZB9</accession>
<proteinExistence type="predicted"/>
<feature type="region of interest" description="Disordered" evidence="6">
    <location>
        <begin position="561"/>
        <end position="580"/>
    </location>
</feature>
<keyword evidence="3" id="KW-0862">Zinc</keyword>
<dbReference type="InterPro" id="IPR001841">
    <property type="entry name" value="Znf_RING"/>
</dbReference>
<dbReference type="InterPro" id="IPR047243">
    <property type="entry name" value="RING-H2_BRAP2"/>
</dbReference>
<dbReference type="GO" id="GO:0007265">
    <property type="term" value="P:Ras protein signal transduction"/>
    <property type="evidence" value="ECO:0007669"/>
    <property type="project" value="TreeGrafter"/>
</dbReference>
<name>A0A5E4MZB9_9HEMI</name>
<keyword evidence="2 4" id="KW-0863">Zinc-finger</keyword>
<dbReference type="Pfam" id="PF13639">
    <property type="entry name" value="zf-RING_2"/>
    <property type="match status" value="1"/>
</dbReference>
<dbReference type="Pfam" id="PF07576">
    <property type="entry name" value="BRAP2"/>
    <property type="match status" value="1"/>
</dbReference>
<feature type="domain" description="RING-type" evidence="7">
    <location>
        <begin position="247"/>
        <end position="287"/>
    </location>
</feature>
<feature type="coiled-coil region" evidence="5">
    <location>
        <begin position="452"/>
        <end position="486"/>
    </location>
</feature>
<feature type="compositionally biased region" description="Polar residues" evidence="6">
    <location>
        <begin position="562"/>
        <end position="571"/>
    </location>
</feature>
<evidence type="ECO:0000259" key="8">
    <source>
        <dbReference type="PROSITE" id="PS50271"/>
    </source>
</evidence>
<dbReference type="GO" id="GO:0016567">
    <property type="term" value="P:protein ubiquitination"/>
    <property type="evidence" value="ECO:0007669"/>
    <property type="project" value="TreeGrafter"/>
</dbReference>
<dbReference type="PANTHER" id="PTHR24007:SF7">
    <property type="entry name" value="BRCA1-ASSOCIATED PROTEIN"/>
    <property type="match status" value="1"/>
</dbReference>
<evidence type="ECO:0000313" key="9">
    <source>
        <dbReference type="EMBL" id="VVC36087.1"/>
    </source>
</evidence>
<dbReference type="EMBL" id="CABPRJ010001430">
    <property type="protein sequence ID" value="VVC36087.1"/>
    <property type="molecule type" value="Genomic_DNA"/>
</dbReference>
<dbReference type="GO" id="GO:0061630">
    <property type="term" value="F:ubiquitin protein ligase activity"/>
    <property type="evidence" value="ECO:0007669"/>
    <property type="project" value="TreeGrafter"/>
</dbReference>
<keyword evidence="10" id="KW-1185">Reference proteome</keyword>
<sequence>MSVSLCVLRFELTEDDTQAQQQTLTNWDKRKIMSCRGRRKSRELTVETYSRVDATTPIEPVIDENLKKVEFLKKSNTKTISSKGLKKKNKNKRNHGENVLNPAEQINFISGNPFVEVTKGVLHIYKENKLTPVENASSHSQMICILSVPSNMNCHDLLTFIAACQENIHHIRIIRDAASLNQYMTLISFRTQEATMDFFHSFNGMPFNSLEPDCCCNLVFVSKVEVMKEYEPGSSAPPSQHTELPVCAVCLERMDESVDGILTILCNHSFHGNCLTKWGDTSCPVCRYVQTPEPIQDNQCQECHSSESLWICLICGYVGCGRYVQGHAYNHYLETSHCYSMNLGNNRVWDYVGDNFVHRLVQNKGDGKLVEGSSPGKLDDTDQKIESVQLEFTYLLTTQLESQRKYFENQMKHFEENTFIETNKTEAKFKKALKENEKLQKIISDTSKDTILQQKIDENQKLSERLNTITKEKSILEKKVHNLKNKLDEECQINLALQKNQKEWHLKFSNLEKDFTNYKITKDQEIGELKEQVRDLMFFLEAQNTIDKSVNRDEIVNGSVIVEQQNPSGQKKTPKNKKHR</sequence>
<dbReference type="SMART" id="SM00184">
    <property type="entry name" value="RING"/>
    <property type="match status" value="1"/>
</dbReference>
<dbReference type="Gene3D" id="3.30.40.10">
    <property type="entry name" value="Zinc/RING finger domain, C3HC4 (zinc finger)"/>
    <property type="match status" value="2"/>
</dbReference>
<dbReference type="CDD" id="cd16457">
    <property type="entry name" value="RING-H2_BRAP2"/>
    <property type="match status" value="1"/>
</dbReference>
<evidence type="ECO:0000256" key="3">
    <source>
        <dbReference type="ARBA" id="ARBA00022833"/>
    </source>
</evidence>
<dbReference type="SMART" id="SM00290">
    <property type="entry name" value="ZnF_UBP"/>
    <property type="match status" value="1"/>
</dbReference>
<dbReference type="PANTHER" id="PTHR24007">
    <property type="entry name" value="BRCA1-ASSOCIATED PROTEIN"/>
    <property type="match status" value="1"/>
</dbReference>
<reference evidence="9 10" key="1">
    <citation type="submission" date="2019-08" db="EMBL/GenBank/DDBJ databases">
        <authorList>
            <person name="Alioto T."/>
            <person name="Alioto T."/>
            <person name="Gomez Garrido J."/>
        </authorList>
    </citation>
    <scope>NUCLEOTIDE SEQUENCE [LARGE SCALE GENOMIC DNA]</scope>
</reference>
<dbReference type="AlphaFoldDB" id="A0A5E4MZB9"/>
<dbReference type="InterPro" id="IPR001607">
    <property type="entry name" value="Znf_UBP"/>
</dbReference>
<gene>
    <name evidence="9" type="ORF">CINCED_3A013304</name>
</gene>
<evidence type="ECO:0000313" key="10">
    <source>
        <dbReference type="Proteomes" id="UP000325440"/>
    </source>
</evidence>
<evidence type="ECO:0000256" key="2">
    <source>
        <dbReference type="ARBA" id="ARBA00022771"/>
    </source>
</evidence>
<organism evidence="9 10">
    <name type="scientific">Cinara cedri</name>
    <dbReference type="NCBI Taxonomy" id="506608"/>
    <lineage>
        <taxon>Eukaryota</taxon>
        <taxon>Metazoa</taxon>
        <taxon>Ecdysozoa</taxon>
        <taxon>Arthropoda</taxon>
        <taxon>Hexapoda</taxon>
        <taxon>Insecta</taxon>
        <taxon>Pterygota</taxon>
        <taxon>Neoptera</taxon>
        <taxon>Paraneoptera</taxon>
        <taxon>Hemiptera</taxon>
        <taxon>Sternorrhyncha</taxon>
        <taxon>Aphidomorpha</taxon>
        <taxon>Aphidoidea</taxon>
        <taxon>Aphididae</taxon>
        <taxon>Lachninae</taxon>
        <taxon>Cinara</taxon>
    </lineage>
</organism>
<dbReference type="PROSITE" id="PS50271">
    <property type="entry name" value="ZF_UBP"/>
    <property type="match status" value="1"/>
</dbReference>
<evidence type="ECO:0000256" key="6">
    <source>
        <dbReference type="SAM" id="MobiDB-lite"/>
    </source>
</evidence>
<keyword evidence="5" id="KW-0175">Coiled coil</keyword>
<protein>
    <submittedName>
        <fullName evidence="9">BRCA1-associated 2,Zinc finger, RING-type,Zinc finger, RING/FYVE/PHD-type,Zinc finger, UBP-type</fullName>
    </submittedName>
</protein>
<dbReference type="Proteomes" id="UP000325440">
    <property type="component" value="Unassembled WGS sequence"/>
</dbReference>
<dbReference type="PROSITE" id="PS50089">
    <property type="entry name" value="ZF_RING_2"/>
    <property type="match status" value="1"/>
</dbReference>
<dbReference type="GO" id="GO:0005737">
    <property type="term" value="C:cytoplasm"/>
    <property type="evidence" value="ECO:0007669"/>
    <property type="project" value="TreeGrafter"/>
</dbReference>
<feature type="domain" description="UBP-type" evidence="8">
    <location>
        <begin position="284"/>
        <end position="376"/>
    </location>
</feature>
<keyword evidence="1" id="KW-0479">Metal-binding</keyword>